<evidence type="ECO:0000313" key="3">
    <source>
        <dbReference type="EMBL" id="OAQ40401.1"/>
    </source>
</evidence>
<feature type="domain" description="DUF5683" evidence="2">
    <location>
        <begin position="65"/>
        <end position="222"/>
    </location>
</feature>
<reference evidence="3 4" key="2">
    <citation type="submission" date="2016-06" db="EMBL/GenBank/DDBJ databases">
        <title>Pedobacter psychrophilus sp. nov., isolated from Antarctic fragmentary rock.</title>
        <authorList>
            <person name="Svec P."/>
        </authorList>
    </citation>
    <scope>NUCLEOTIDE SEQUENCE [LARGE SCALE GENOMIC DNA]</scope>
    <source>
        <strain evidence="3 4">CCM 8644</strain>
    </source>
</reference>
<feature type="signal peptide" evidence="1">
    <location>
        <begin position="1"/>
        <end position="19"/>
    </location>
</feature>
<dbReference type="Proteomes" id="UP000078459">
    <property type="component" value="Unassembled WGS sequence"/>
</dbReference>
<dbReference type="OrthoDB" id="9813910at2"/>
<evidence type="ECO:0000259" key="2">
    <source>
        <dbReference type="Pfam" id="PF18935"/>
    </source>
</evidence>
<evidence type="ECO:0000256" key="1">
    <source>
        <dbReference type="SAM" id="SignalP"/>
    </source>
</evidence>
<name>A0A179DHA4_9SPHI</name>
<evidence type="ECO:0000313" key="4">
    <source>
        <dbReference type="Proteomes" id="UP000078459"/>
    </source>
</evidence>
<gene>
    <name evidence="3" type="ORF">A5893_05485</name>
</gene>
<feature type="chain" id="PRO_5008100524" description="DUF5683 domain-containing protein" evidence="1">
    <location>
        <begin position="20"/>
        <end position="223"/>
    </location>
</feature>
<sequence length="223" mass="25429">MLKSLFFILFIFIVANTYAQRKDSVSTNKDTITVKDAAKEIGFKEKARGITKEIGLLFKDSTKLQNPRKAVLRSAILPGWGQARNRKWWKVPLVYGGFVGLGLIYNFNNKFYKETLAESQFRKANPNLGRDSSFLFSQYRGIPDNQIFGAKDFYRRNRDLSLYSMVGFWGLQMVDAYIDAKLATFDVSDDLTLKVSPSIYSPTYGSLGFKTAVPMLSLKFNFK</sequence>
<dbReference type="InterPro" id="IPR043738">
    <property type="entry name" value="DUF5683"/>
</dbReference>
<protein>
    <recommendedName>
        <fullName evidence="2">DUF5683 domain-containing protein</fullName>
    </recommendedName>
</protein>
<comment type="caution">
    <text evidence="3">The sequence shown here is derived from an EMBL/GenBank/DDBJ whole genome shotgun (WGS) entry which is preliminary data.</text>
</comment>
<dbReference type="Pfam" id="PF18935">
    <property type="entry name" value="DUF5683"/>
    <property type="match status" value="1"/>
</dbReference>
<dbReference type="STRING" id="1826909.A5893_05485"/>
<accession>A0A179DHA4</accession>
<keyword evidence="4" id="KW-1185">Reference proteome</keyword>
<dbReference type="RefSeq" id="WP_068821639.1">
    <property type="nucleotide sequence ID" value="NZ_LWHJ01000022.1"/>
</dbReference>
<proteinExistence type="predicted"/>
<dbReference type="AlphaFoldDB" id="A0A179DHA4"/>
<organism evidence="3 4">
    <name type="scientific">Pedobacter psychrophilus</name>
    <dbReference type="NCBI Taxonomy" id="1826909"/>
    <lineage>
        <taxon>Bacteria</taxon>
        <taxon>Pseudomonadati</taxon>
        <taxon>Bacteroidota</taxon>
        <taxon>Sphingobacteriia</taxon>
        <taxon>Sphingobacteriales</taxon>
        <taxon>Sphingobacteriaceae</taxon>
        <taxon>Pedobacter</taxon>
    </lineage>
</organism>
<keyword evidence="1" id="KW-0732">Signal</keyword>
<reference evidence="3 4" key="1">
    <citation type="submission" date="2016-04" db="EMBL/GenBank/DDBJ databases">
        <authorList>
            <person name="Evans L.H."/>
            <person name="Alamgir A."/>
            <person name="Owens N."/>
            <person name="Weber N.D."/>
            <person name="Virtaneva K."/>
            <person name="Barbian K."/>
            <person name="Babar A."/>
            <person name="Rosenke K."/>
        </authorList>
    </citation>
    <scope>NUCLEOTIDE SEQUENCE [LARGE SCALE GENOMIC DNA]</scope>
    <source>
        <strain evidence="3 4">CCM 8644</strain>
    </source>
</reference>
<dbReference type="EMBL" id="LWHJ01000022">
    <property type="protein sequence ID" value="OAQ40401.1"/>
    <property type="molecule type" value="Genomic_DNA"/>
</dbReference>